<dbReference type="AlphaFoldDB" id="A0ABD5UTA0"/>
<proteinExistence type="predicted"/>
<evidence type="ECO:0000259" key="5">
    <source>
        <dbReference type="PROSITE" id="PS51725"/>
    </source>
</evidence>
<reference evidence="6 7" key="1">
    <citation type="journal article" date="2019" name="Int. J. Syst. Evol. Microbiol.">
        <title>The Global Catalogue of Microorganisms (GCM) 10K type strain sequencing project: providing services to taxonomists for standard genome sequencing and annotation.</title>
        <authorList>
            <consortium name="The Broad Institute Genomics Platform"/>
            <consortium name="The Broad Institute Genome Sequencing Center for Infectious Disease"/>
            <person name="Wu L."/>
            <person name="Ma J."/>
        </authorList>
    </citation>
    <scope>NUCLEOTIDE SEQUENCE [LARGE SCALE GENOMIC DNA]</scope>
    <source>
        <strain evidence="6 7">Y73</strain>
    </source>
</reference>
<dbReference type="Pfam" id="PF06778">
    <property type="entry name" value="Chlor_dismutase"/>
    <property type="match status" value="1"/>
</dbReference>
<dbReference type="NCBIfam" id="NF007124">
    <property type="entry name" value="PRK09565.1"/>
    <property type="match status" value="2"/>
</dbReference>
<comment type="caution">
    <text evidence="6">The sequence shown here is derived from an EMBL/GenBank/DDBJ whole genome shotgun (WGS) entry which is preliminary data.</text>
</comment>
<dbReference type="GO" id="GO:0046872">
    <property type="term" value="F:metal ion binding"/>
    <property type="evidence" value="ECO:0007669"/>
    <property type="project" value="UniProtKB-KW"/>
</dbReference>
<feature type="domain" description="ABM" evidence="5">
    <location>
        <begin position="450"/>
        <end position="538"/>
    </location>
</feature>
<feature type="compositionally biased region" description="Basic and acidic residues" evidence="4">
    <location>
        <begin position="312"/>
        <end position="330"/>
    </location>
</feature>
<keyword evidence="7" id="KW-1185">Reference proteome</keyword>
<dbReference type="Gene3D" id="3.30.70.1030">
    <property type="entry name" value="Apc35880, domain 1"/>
    <property type="match status" value="2"/>
</dbReference>
<feature type="compositionally biased region" description="Gly residues" evidence="4">
    <location>
        <begin position="331"/>
        <end position="342"/>
    </location>
</feature>
<dbReference type="Gene3D" id="3.30.70.100">
    <property type="match status" value="1"/>
</dbReference>
<organism evidence="6 7">
    <name type="scientific">Halorubrum trueperi</name>
    <dbReference type="NCBI Taxonomy" id="2004704"/>
    <lineage>
        <taxon>Archaea</taxon>
        <taxon>Methanobacteriati</taxon>
        <taxon>Methanobacteriota</taxon>
        <taxon>Stenosarchaea group</taxon>
        <taxon>Halobacteria</taxon>
        <taxon>Halobacteriales</taxon>
        <taxon>Haloferacaceae</taxon>
        <taxon>Halorubrum</taxon>
    </lineage>
</organism>
<evidence type="ECO:0000256" key="1">
    <source>
        <dbReference type="ARBA" id="ARBA00022617"/>
    </source>
</evidence>
<dbReference type="PANTHER" id="PTHR36843:SF1">
    <property type="entry name" value="COPROHEME DECARBOXYLASE"/>
    <property type="match status" value="1"/>
</dbReference>
<dbReference type="RefSeq" id="WP_379770647.1">
    <property type="nucleotide sequence ID" value="NZ_JBHSXI010000023.1"/>
</dbReference>
<dbReference type="Proteomes" id="UP001596333">
    <property type="component" value="Unassembled WGS sequence"/>
</dbReference>
<protein>
    <submittedName>
        <fullName evidence="6">Heme-binding protein</fullName>
    </submittedName>
</protein>
<dbReference type="SUPFAM" id="SSF54909">
    <property type="entry name" value="Dimeric alpha+beta barrel"/>
    <property type="match status" value="2"/>
</dbReference>
<dbReference type="NCBIfam" id="NF008913">
    <property type="entry name" value="PRK12276.1"/>
    <property type="match status" value="1"/>
</dbReference>
<evidence type="ECO:0000256" key="4">
    <source>
        <dbReference type="SAM" id="MobiDB-lite"/>
    </source>
</evidence>
<dbReference type="InterPro" id="IPR011008">
    <property type="entry name" value="Dimeric_a/b-barrel"/>
</dbReference>
<dbReference type="InterPro" id="IPR007138">
    <property type="entry name" value="ABM_dom"/>
</dbReference>
<name>A0ABD5UTA0_9EURY</name>
<evidence type="ECO:0000313" key="6">
    <source>
        <dbReference type="EMBL" id="MFC6890562.1"/>
    </source>
</evidence>
<evidence type="ECO:0000313" key="7">
    <source>
        <dbReference type="Proteomes" id="UP001596333"/>
    </source>
</evidence>
<gene>
    <name evidence="6" type="ORF">ACFQEY_16340</name>
</gene>
<dbReference type="PANTHER" id="PTHR36843">
    <property type="entry name" value="HEME-DEPENDENT PEROXIDASE YWFI-RELATED"/>
    <property type="match status" value="1"/>
</dbReference>
<dbReference type="Pfam" id="PF03992">
    <property type="entry name" value="ABM"/>
    <property type="match status" value="1"/>
</dbReference>
<keyword evidence="3" id="KW-0408">Iron</keyword>
<dbReference type="PROSITE" id="PS51725">
    <property type="entry name" value="ABM"/>
    <property type="match status" value="1"/>
</dbReference>
<accession>A0ABD5UTA0</accession>
<evidence type="ECO:0000256" key="2">
    <source>
        <dbReference type="ARBA" id="ARBA00022723"/>
    </source>
</evidence>
<keyword evidence="1" id="KW-0349">Heme</keyword>
<dbReference type="EMBL" id="JBHSXI010000023">
    <property type="protein sequence ID" value="MFC6890562.1"/>
    <property type="molecule type" value="Genomic_DNA"/>
</dbReference>
<keyword evidence="2" id="KW-0479">Metal-binding</keyword>
<sequence>MVEAPQTDEGWFSLHDFRSIDWDAWRDAPERERRRAIEEGEAFLKRREQVADAEAGDSGLFSVLGHKADLLFVHFRPTLDDLSAIERRFEDTALANFTERTSSYVSVTEVSGYVSDAYFEEGREAVDAGLRRYIEGKLKPEIPDDEYVCFYPMSKRRGEEYNWYDLDFEDRADLMADHGEVGKQYAGKIKQVIASSVGFDSHEWGVTLFGSDPTDIKDIVYEMRFDPASSRYGEFGDFYVGRRFPPVDLGAYLAGETVPTGDAAEGGHGEGGHHAHAEGDHHTHGGGGHHADDGHGHGEGHDHSGAAGGSAHGDHPHGEGDTGGDGDHPHAGGGRGEGGSGGTDDADAEIRGELADLDIYAGKPHGEDVYATVLYSEADVDELFDEVEGLRGNFDHYGTHVKTAVYEGRHTDRAAVVSVWDTASAAETAAGFLSELPEVVGRAGEESGFGTMGMFYTTKSEHRQDFVDTFDGVEDLLSDMEGHLETDLMVNVEDDDDMFIASQWEAKDDAMAFFGSDEFRETVQWGREVLADRPRHVFLA</sequence>
<feature type="region of interest" description="Disordered" evidence="4">
    <location>
        <begin position="258"/>
        <end position="347"/>
    </location>
</feature>
<feature type="compositionally biased region" description="Basic and acidic residues" evidence="4">
    <location>
        <begin position="265"/>
        <end position="304"/>
    </location>
</feature>
<dbReference type="InterPro" id="IPR010644">
    <property type="entry name" value="ChdC/CLD"/>
</dbReference>
<evidence type="ECO:0000256" key="3">
    <source>
        <dbReference type="ARBA" id="ARBA00023004"/>
    </source>
</evidence>